<evidence type="ECO:0000256" key="5">
    <source>
        <dbReference type="ARBA" id="ARBA00022801"/>
    </source>
</evidence>
<evidence type="ECO:0000256" key="7">
    <source>
        <dbReference type="ARBA" id="ARBA00023049"/>
    </source>
</evidence>
<organism evidence="10 11">
    <name type="scientific">Lachancea lanzarotensis</name>
    <dbReference type="NCBI Taxonomy" id="1245769"/>
    <lineage>
        <taxon>Eukaryota</taxon>
        <taxon>Fungi</taxon>
        <taxon>Dikarya</taxon>
        <taxon>Ascomycota</taxon>
        <taxon>Saccharomycotina</taxon>
        <taxon>Saccharomycetes</taxon>
        <taxon>Saccharomycetales</taxon>
        <taxon>Saccharomycetaceae</taxon>
        <taxon>Lachancea</taxon>
    </lineage>
</organism>
<keyword evidence="3" id="KW-0645">Protease</keyword>
<evidence type="ECO:0000256" key="4">
    <source>
        <dbReference type="ARBA" id="ARBA00022723"/>
    </source>
</evidence>
<dbReference type="GO" id="GO:0000755">
    <property type="term" value="P:cytogamy"/>
    <property type="evidence" value="ECO:0007669"/>
    <property type="project" value="EnsemblFungi"/>
</dbReference>
<evidence type="ECO:0000313" key="10">
    <source>
        <dbReference type="EMBL" id="CEP60596.1"/>
    </source>
</evidence>
<name>A0A0C7MTF5_9SACH</name>
<reference evidence="10 11" key="1">
    <citation type="submission" date="2014-12" db="EMBL/GenBank/DDBJ databases">
        <authorList>
            <person name="Neuveglise Cecile"/>
        </authorList>
    </citation>
    <scope>NUCLEOTIDE SEQUENCE [LARGE SCALE GENOMIC DNA]</scope>
    <source>
        <strain evidence="10 11">CBS 12615</strain>
    </source>
</reference>
<evidence type="ECO:0000256" key="3">
    <source>
        <dbReference type="ARBA" id="ARBA00022670"/>
    </source>
</evidence>
<dbReference type="SUPFAM" id="SSF63411">
    <property type="entry name" value="LuxS/MPP-like metallohydrolase"/>
    <property type="match status" value="4"/>
</dbReference>
<evidence type="ECO:0000259" key="8">
    <source>
        <dbReference type="Pfam" id="PF00675"/>
    </source>
</evidence>
<evidence type="ECO:0000256" key="1">
    <source>
        <dbReference type="ARBA" id="ARBA00001947"/>
    </source>
</evidence>
<dbReference type="PANTHER" id="PTHR43690">
    <property type="entry name" value="NARDILYSIN"/>
    <property type="match status" value="1"/>
</dbReference>
<dbReference type="HOGENOM" id="CLU_008088_0_0_1"/>
<keyword evidence="5" id="KW-0378">Hydrolase</keyword>
<sequence length="1184" mass="132760">MVTNFEVPFYAPISCSDRSTKICQLENGLMALLISGPTDTLASCSLTVATGSHNDPPEIPGLAHLCEHVLVASGSKKYPNGNHYHELIAHNGGSHNAYTTGENTTFYFELPAINDRDELIFEKALDAFASSFNSPIFTDAVINREIYAIESEHNVNKASINKEMYHAIRLLANTKHPFSRFCTGNFETLTSAPLLHRKPVKNSLATLFKTSYRPSNMTICIRSSHSLNALTKLLITYFGSDGVGGEPVVSQLRPNLRTVSSSRSRISQSKSPLSSSKIAKKEWAPKYGDLNIFTSDTNVIVINSTRSPIIRLVFPVCHKSTRLSTAAVMHLSRAWCDIFGEESVGSFAHRLRLQDFITSATSSLSEFATDEDGLTLELGLTQLGWKSIPTVLEILFEEYIPQFIHDRTESLAKYLSDLNAIDLLKFLYQGTEVSPMELCAEYSTRMLLDMEALKPECLLKGSPILDCNRVGSPIEEFAGSTESKTWWTGQAIMFQNFISDFVNRQNVRLVMLGDYSSSTFVKSIYSLTQTDVYFEFDYFKTSIDMFEIPSHGEPLPGYFYDAPRYGAFLPSAGKSLNLIKKALAASSTRAQEASLSLVAGRDLIQSAPRLVKKSLTCEMWVKEEELDLSFRSKTMVSFEIISKEIGGSPSNTMHLEVLGQLMAASLSAELYPAEKIGYTYEVFASNKGDVRLGFTVTGFPEGVFTLITLIIRRLADLAKVEERITQPAFRKARVAVRTQYEDAISENCAALATLGLLIMLEECMWSVEDRVEALEEIDIVSFRTFCNEFLSKSIYLNLFIQGDLVSADSIYDFLESELKRNPPTETGSFVKEPVARPLIPGTNYYIKHRGSSEDPNNSIVYFIQTGDREDIRISTLTSLTEYIFSVTLVPDMRIKKQIGYAIFGGLRLLSTTVGIHITCMSVSPSQYLEAQIDEYLSYMELQLLETMTEEDFRKVYVDKFEMMCKRNTVNKLQSTAGPADVMGQIEANVRSGNVSEQGSSMRMHKRIRQQISTRRYNFDMDSEPIDATMLRTLTLKQYTSFFREKISIYSSTRSKLSIMVESPMCAQQISQKRLYLQVEGYLKVKGLRIPKSELERIVEASQGNQQRLLKDLLKHFISNGETLKVCNLALKEVFKTLVSSMRSKSSVGELNSLNGMNGKVIAAVPLVQITDFNEFRRSLLTDTK</sequence>
<dbReference type="InterPro" id="IPR032632">
    <property type="entry name" value="Peptidase_M16_M"/>
</dbReference>
<dbReference type="STRING" id="1245769.A0A0C7MTF5"/>
<dbReference type="GO" id="GO:0007323">
    <property type="term" value="P:peptide pheromone maturation"/>
    <property type="evidence" value="ECO:0007669"/>
    <property type="project" value="EnsemblFungi"/>
</dbReference>
<dbReference type="EMBL" id="LN736360">
    <property type="protein sequence ID" value="CEP60596.1"/>
    <property type="molecule type" value="Genomic_DNA"/>
</dbReference>
<dbReference type="GO" id="GO:0004222">
    <property type="term" value="F:metalloendopeptidase activity"/>
    <property type="evidence" value="ECO:0007669"/>
    <property type="project" value="EnsemblFungi"/>
</dbReference>
<dbReference type="GO" id="GO:0043332">
    <property type="term" value="C:mating projection tip"/>
    <property type="evidence" value="ECO:0007669"/>
    <property type="project" value="EnsemblFungi"/>
</dbReference>
<proteinExistence type="inferred from homology"/>
<feature type="domain" description="Peptidase M16 middle/third" evidence="9">
    <location>
        <begin position="605"/>
        <end position="773"/>
    </location>
</feature>
<dbReference type="GO" id="GO:0043171">
    <property type="term" value="P:peptide catabolic process"/>
    <property type="evidence" value="ECO:0007669"/>
    <property type="project" value="TreeGrafter"/>
</dbReference>
<dbReference type="GO" id="GO:0046872">
    <property type="term" value="F:metal ion binding"/>
    <property type="evidence" value="ECO:0007669"/>
    <property type="project" value="UniProtKB-KW"/>
</dbReference>
<keyword evidence="6" id="KW-0862">Zinc</keyword>
<dbReference type="AlphaFoldDB" id="A0A0C7MTF5"/>
<dbReference type="GO" id="GO:0007120">
    <property type="term" value="P:axial cellular bud site selection"/>
    <property type="evidence" value="ECO:0007669"/>
    <property type="project" value="EnsemblFungi"/>
</dbReference>
<dbReference type="GO" id="GO:0005739">
    <property type="term" value="C:mitochondrion"/>
    <property type="evidence" value="ECO:0007669"/>
    <property type="project" value="TreeGrafter"/>
</dbReference>
<dbReference type="MEROPS" id="M16.007"/>
<comment type="cofactor">
    <cofactor evidence="1">
        <name>Zn(2+)</name>
        <dbReference type="ChEBI" id="CHEBI:29105"/>
    </cofactor>
</comment>
<dbReference type="PANTHER" id="PTHR43690:SF18">
    <property type="entry name" value="INSULIN-DEGRADING ENZYME-RELATED"/>
    <property type="match status" value="1"/>
</dbReference>
<evidence type="ECO:0000313" key="11">
    <source>
        <dbReference type="Proteomes" id="UP000054304"/>
    </source>
</evidence>
<keyword evidence="4" id="KW-0479">Metal-binding</keyword>
<dbReference type="GO" id="GO:0005935">
    <property type="term" value="C:cellular bud neck"/>
    <property type="evidence" value="ECO:0007669"/>
    <property type="project" value="EnsemblFungi"/>
</dbReference>
<evidence type="ECO:0000259" key="9">
    <source>
        <dbReference type="Pfam" id="PF16187"/>
    </source>
</evidence>
<gene>
    <name evidence="10" type="ORF">LALA0_S01e14576g</name>
</gene>
<protein>
    <submittedName>
        <fullName evidence="10">LALA0S01e14576g1_1</fullName>
    </submittedName>
</protein>
<evidence type="ECO:0000256" key="6">
    <source>
        <dbReference type="ARBA" id="ARBA00022833"/>
    </source>
</evidence>
<dbReference type="InterPro" id="IPR050626">
    <property type="entry name" value="Peptidase_M16"/>
</dbReference>
<dbReference type="GO" id="GO:0051603">
    <property type="term" value="P:proteolysis involved in protein catabolic process"/>
    <property type="evidence" value="ECO:0007669"/>
    <property type="project" value="TreeGrafter"/>
</dbReference>
<dbReference type="GeneID" id="34683996"/>
<keyword evidence="7" id="KW-0482">Metalloprotease</keyword>
<keyword evidence="11" id="KW-1185">Reference proteome</keyword>
<dbReference type="RefSeq" id="XP_022626838.1">
    <property type="nucleotide sequence ID" value="XM_022774774.1"/>
</dbReference>
<dbReference type="OrthoDB" id="952271at2759"/>
<dbReference type="Gene3D" id="3.30.830.10">
    <property type="entry name" value="Metalloenzyme, LuxS/M16 peptidase-like"/>
    <property type="match status" value="4"/>
</dbReference>
<dbReference type="Pfam" id="PF00675">
    <property type="entry name" value="Peptidase_M16"/>
    <property type="match status" value="1"/>
</dbReference>
<feature type="domain" description="Peptidase M16 N-terminal" evidence="8">
    <location>
        <begin position="32"/>
        <end position="165"/>
    </location>
</feature>
<evidence type="ECO:0000256" key="2">
    <source>
        <dbReference type="ARBA" id="ARBA00007261"/>
    </source>
</evidence>
<comment type="similarity">
    <text evidence="2">Belongs to the peptidase M16 family.</text>
</comment>
<dbReference type="GO" id="GO:0005829">
    <property type="term" value="C:cytosol"/>
    <property type="evidence" value="ECO:0007669"/>
    <property type="project" value="TreeGrafter"/>
</dbReference>
<dbReference type="FunFam" id="3.30.830.10:FF:000012">
    <property type="entry name" value="Protease 3"/>
    <property type="match status" value="1"/>
</dbReference>
<dbReference type="InterPro" id="IPR011249">
    <property type="entry name" value="Metalloenz_LuxS/M16"/>
</dbReference>
<dbReference type="Pfam" id="PF16187">
    <property type="entry name" value="Peptidase_M16_M"/>
    <property type="match status" value="1"/>
</dbReference>
<dbReference type="Proteomes" id="UP000054304">
    <property type="component" value="Unassembled WGS sequence"/>
</dbReference>
<dbReference type="InterPro" id="IPR011765">
    <property type="entry name" value="Pept_M16_N"/>
</dbReference>
<accession>A0A0C7MTF5</accession>